<accession>A0A9E2KZV6</accession>
<feature type="domain" description="Glycosyltransferase 2-like" evidence="2">
    <location>
        <begin position="8"/>
        <end position="133"/>
    </location>
</feature>
<comment type="caution">
    <text evidence="3">The sequence shown here is derived from an EMBL/GenBank/DDBJ whole genome shotgun (WGS) entry which is preliminary data.</text>
</comment>
<keyword evidence="1" id="KW-0472">Membrane</keyword>
<dbReference type="AlphaFoldDB" id="A0A9E2KZV6"/>
<dbReference type="Gene3D" id="3.90.550.10">
    <property type="entry name" value="Spore Coat Polysaccharide Biosynthesis Protein SpsA, Chain A"/>
    <property type="match status" value="1"/>
</dbReference>
<dbReference type="PANTHER" id="PTHR22916">
    <property type="entry name" value="GLYCOSYLTRANSFERASE"/>
    <property type="match status" value="1"/>
</dbReference>
<evidence type="ECO:0000313" key="4">
    <source>
        <dbReference type="Proteomes" id="UP000823914"/>
    </source>
</evidence>
<evidence type="ECO:0000256" key="1">
    <source>
        <dbReference type="SAM" id="Phobius"/>
    </source>
</evidence>
<dbReference type="SUPFAM" id="SSF53448">
    <property type="entry name" value="Nucleotide-diphospho-sugar transferases"/>
    <property type="match status" value="1"/>
</dbReference>
<gene>
    <name evidence="3" type="ORF">IAA16_00100</name>
</gene>
<dbReference type="CDD" id="cd00761">
    <property type="entry name" value="Glyco_tranf_GTA_type"/>
    <property type="match status" value="1"/>
</dbReference>
<dbReference type="PANTHER" id="PTHR22916:SF3">
    <property type="entry name" value="UDP-GLCNAC:BETAGAL BETA-1,3-N-ACETYLGLUCOSAMINYLTRANSFERASE-LIKE PROTEIN 1"/>
    <property type="match status" value="1"/>
</dbReference>
<keyword evidence="1" id="KW-1133">Transmembrane helix</keyword>
<feature type="transmembrane region" description="Helical" evidence="1">
    <location>
        <begin position="232"/>
        <end position="253"/>
    </location>
</feature>
<dbReference type="EMBL" id="JAHLFV010000002">
    <property type="protein sequence ID" value="MBU3848948.1"/>
    <property type="molecule type" value="Genomic_DNA"/>
</dbReference>
<dbReference type="GO" id="GO:0016758">
    <property type="term" value="F:hexosyltransferase activity"/>
    <property type="evidence" value="ECO:0007669"/>
    <property type="project" value="UniProtKB-ARBA"/>
</dbReference>
<proteinExistence type="predicted"/>
<evidence type="ECO:0000313" key="3">
    <source>
        <dbReference type="EMBL" id="MBU3848948.1"/>
    </source>
</evidence>
<dbReference type="InterPro" id="IPR029044">
    <property type="entry name" value="Nucleotide-diphossugar_trans"/>
</dbReference>
<reference evidence="3" key="1">
    <citation type="journal article" date="2021" name="PeerJ">
        <title>Extensive microbial diversity within the chicken gut microbiome revealed by metagenomics and culture.</title>
        <authorList>
            <person name="Gilroy R."/>
            <person name="Ravi A."/>
            <person name="Getino M."/>
            <person name="Pursley I."/>
            <person name="Horton D.L."/>
            <person name="Alikhan N.F."/>
            <person name="Baker D."/>
            <person name="Gharbi K."/>
            <person name="Hall N."/>
            <person name="Watson M."/>
            <person name="Adriaenssens E.M."/>
            <person name="Foster-Nyarko E."/>
            <person name="Jarju S."/>
            <person name="Secka A."/>
            <person name="Antonio M."/>
            <person name="Oren A."/>
            <person name="Chaudhuri R.R."/>
            <person name="La Ragione R."/>
            <person name="Hildebrand F."/>
            <person name="Pallen M.J."/>
        </authorList>
    </citation>
    <scope>NUCLEOTIDE SEQUENCE</scope>
    <source>
        <strain evidence="3">Gambia15-2214</strain>
    </source>
</reference>
<protein>
    <submittedName>
        <fullName evidence="3">Glycosyltransferase</fullName>
    </submittedName>
</protein>
<keyword evidence="1" id="KW-0812">Transmembrane</keyword>
<reference evidence="3" key="2">
    <citation type="submission" date="2021-04" db="EMBL/GenBank/DDBJ databases">
        <authorList>
            <person name="Gilroy R."/>
        </authorList>
    </citation>
    <scope>NUCLEOTIDE SEQUENCE</scope>
    <source>
        <strain evidence="3">Gambia15-2214</strain>
    </source>
</reference>
<organism evidence="3 4">
    <name type="scientific">Candidatus Treponema excrementipullorum</name>
    <dbReference type="NCBI Taxonomy" id="2838768"/>
    <lineage>
        <taxon>Bacteria</taxon>
        <taxon>Pseudomonadati</taxon>
        <taxon>Spirochaetota</taxon>
        <taxon>Spirochaetia</taxon>
        <taxon>Spirochaetales</taxon>
        <taxon>Treponemataceae</taxon>
        <taxon>Treponema</taxon>
    </lineage>
</organism>
<dbReference type="Pfam" id="PF00535">
    <property type="entry name" value="Glycos_transf_2"/>
    <property type="match status" value="1"/>
</dbReference>
<sequence>MEKKETVSIIIPMYKGASLVGETIESVLRQTYDNWEMIIVDDCSPDDGAGIKVVEEYAKKDARIKLIASKVNKGSSGARNEAMRNATGRYFAFLDSDDIWHCNYLATMMDYIEKNTGTNAAIFYCGYRRMNATCTNELLKPYTNPGKKTFKKLLYHCPIFPSAAIVDTEKIGDLVFFREELRALRDDYVYWLDILSKGFTALGISDVLVDYRMREDSMTASKKKMIKPQWFVYRKILGFNIIKSSFYLLTWAINGLWKYGRM</sequence>
<dbReference type="InterPro" id="IPR001173">
    <property type="entry name" value="Glyco_trans_2-like"/>
</dbReference>
<dbReference type="Proteomes" id="UP000823914">
    <property type="component" value="Unassembled WGS sequence"/>
</dbReference>
<name>A0A9E2KZV6_9SPIR</name>
<evidence type="ECO:0000259" key="2">
    <source>
        <dbReference type="Pfam" id="PF00535"/>
    </source>
</evidence>